<dbReference type="PANTHER" id="PTHR43546">
    <property type="entry name" value="UPF0173 METAL-DEPENDENT HYDROLASE MJ1163-RELATED"/>
    <property type="match status" value="1"/>
</dbReference>
<dbReference type="InterPro" id="IPR050114">
    <property type="entry name" value="UPF0173_UPF0282_UlaG_hydrolase"/>
</dbReference>
<dbReference type="PANTHER" id="PTHR43546:SF3">
    <property type="entry name" value="UPF0173 METAL-DEPENDENT HYDROLASE MJ1163"/>
    <property type="match status" value="1"/>
</dbReference>
<keyword evidence="2" id="KW-0378">Hydrolase</keyword>
<evidence type="ECO:0000259" key="1">
    <source>
        <dbReference type="SMART" id="SM00849"/>
    </source>
</evidence>
<protein>
    <submittedName>
        <fullName evidence="2">MBL fold metallo-hydrolase</fullName>
    </submittedName>
</protein>
<dbReference type="InterPro" id="IPR036866">
    <property type="entry name" value="RibonucZ/Hydroxyglut_hydro"/>
</dbReference>
<dbReference type="Gene3D" id="3.60.15.10">
    <property type="entry name" value="Ribonuclease Z/Hydroxyacylglutathione hydrolase-like"/>
    <property type="match status" value="1"/>
</dbReference>
<sequence length="215" mass="22752">MTTITSWGHACLSFDRDDTRLVIDPGGFSDLSVLAAADAILVTHDHVDHLAVDEVVAALSARPGLEVWGPESVATVLTGAGVSADRVYAVADGEALTVAGFPVRVLGREHRLIHPDVPRPENVGYLVDERWFHPGDALTVPGVDVQVLFVPVAAPWLKLAEAIDYVRAVRPAVAVPIHDAILSEPGLALADRLVGGLGGATEYRRLTPGEPVDLS</sequence>
<evidence type="ECO:0000313" key="2">
    <source>
        <dbReference type="EMBL" id="NKY21974.1"/>
    </source>
</evidence>
<dbReference type="InterPro" id="IPR001279">
    <property type="entry name" value="Metallo-B-lactamas"/>
</dbReference>
<feature type="domain" description="Metallo-beta-lactamase" evidence="1">
    <location>
        <begin position="8"/>
        <end position="178"/>
    </location>
</feature>
<dbReference type="EMBL" id="JAAXOX010000002">
    <property type="protein sequence ID" value="NKY21974.1"/>
    <property type="molecule type" value="Genomic_DNA"/>
</dbReference>
<dbReference type="AlphaFoldDB" id="A0A7X6KTG7"/>
<dbReference type="SUPFAM" id="SSF56281">
    <property type="entry name" value="Metallo-hydrolase/oxidoreductase"/>
    <property type="match status" value="1"/>
</dbReference>
<proteinExistence type="predicted"/>
<evidence type="ECO:0000313" key="3">
    <source>
        <dbReference type="Proteomes" id="UP000581206"/>
    </source>
</evidence>
<comment type="caution">
    <text evidence="2">The sequence shown here is derived from an EMBL/GenBank/DDBJ whole genome shotgun (WGS) entry which is preliminary data.</text>
</comment>
<dbReference type="RefSeq" id="WP_168629095.1">
    <property type="nucleotide sequence ID" value="NZ_BONL01000002.1"/>
</dbReference>
<dbReference type="Pfam" id="PF13483">
    <property type="entry name" value="Lactamase_B_3"/>
    <property type="match status" value="1"/>
</dbReference>
<keyword evidence="3" id="KW-1185">Reference proteome</keyword>
<organism evidence="2 3">
    <name type="scientific">Cellulomonas denverensis</name>
    <dbReference type="NCBI Taxonomy" id="264297"/>
    <lineage>
        <taxon>Bacteria</taxon>
        <taxon>Bacillati</taxon>
        <taxon>Actinomycetota</taxon>
        <taxon>Actinomycetes</taxon>
        <taxon>Micrococcales</taxon>
        <taxon>Cellulomonadaceae</taxon>
        <taxon>Cellulomonas</taxon>
    </lineage>
</organism>
<dbReference type="SMART" id="SM00849">
    <property type="entry name" value="Lactamase_B"/>
    <property type="match status" value="1"/>
</dbReference>
<accession>A0A7X6KTG7</accession>
<gene>
    <name evidence="2" type="ORF">HGA03_04770</name>
</gene>
<dbReference type="GO" id="GO:0016787">
    <property type="term" value="F:hydrolase activity"/>
    <property type="evidence" value="ECO:0007669"/>
    <property type="project" value="UniProtKB-KW"/>
</dbReference>
<name>A0A7X6KTG7_9CELL</name>
<reference evidence="2 3" key="1">
    <citation type="submission" date="2020-04" db="EMBL/GenBank/DDBJ databases">
        <title>MicrobeNet Type strains.</title>
        <authorList>
            <person name="Nicholson A.C."/>
        </authorList>
    </citation>
    <scope>NUCLEOTIDE SEQUENCE [LARGE SCALE GENOMIC DNA]</scope>
    <source>
        <strain evidence="2 3">ATCC BAA-788</strain>
    </source>
</reference>
<dbReference type="Proteomes" id="UP000581206">
    <property type="component" value="Unassembled WGS sequence"/>
</dbReference>